<evidence type="ECO:0000256" key="4">
    <source>
        <dbReference type="ARBA" id="ARBA00022960"/>
    </source>
</evidence>
<evidence type="ECO:0000256" key="3">
    <source>
        <dbReference type="ARBA" id="ARBA00022679"/>
    </source>
</evidence>
<dbReference type="GO" id="GO:0071555">
    <property type="term" value="P:cell wall organization"/>
    <property type="evidence" value="ECO:0007669"/>
    <property type="project" value="UniProtKB-UniRule"/>
</dbReference>
<dbReference type="InterPro" id="IPR005490">
    <property type="entry name" value="LD_TPept_cat_dom"/>
</dbReference>
<dbReference type="AlphaFoldDB" id="A0A7C9LTN1"/>
<dbReference type="GO" id="GO:0005576">
    <property type="term" value="C:extracellular region"/>
    <property type="evidence" value="ECO:0007669"/>
    <property type="project" value="TreeGrafter"/>
</dbReference>
<proteinExistence type="inferred from homology"/>
<dbReference type="InterPro" id="IPR038063">
    <property type="entry name" value="Transpep_catalytic_dom"/>
</dbReference>
<gene>
    <name evidence="10" type="ORF">F0475_07050</name>
</gene>
<evidence type="ECO:0000259" key="9">
    <source>
        <dbReference type="PROSITE" id="PS52029"/>
    </source>
</evidence>
<dbReference type="Gene3D" id="2.40.440.10">
    <property type="entry name" value="L,D-transpeptidase catalytic domain-like"/>
    <property type="match status" value="1"/>
</dbReference>
<keyword evidence="6 7" id="KW-0961">Cell wall biogenesis/degradation</keyword>
<dbReference type="GO" id="GO:0016740">
    <property type="term" value="F:transferase activity"/>
    <property type="evidence" value="ECO:0007669"/>
    <property type="project" value="UniProtKB-KW"/>
</dbReference>
<evidence type="ECO:0000256" key="1">
    <source>
        <dbReference type="ARBA" id="ARBA00004752"/>
    </source>
</evidence>
<dbReference type="GO" id="GO:0018104">
    <property type="term" value="P:peptidoglycan-protein cross-linking"/>
    <property type="evidence" value="ECO:0007669"/>
    <property type="project" value="TreeGrafter"/>
</dbReference>
<name>A0A7C9LTN1_9BACT</name>
<feature type="domain" description="L,D-TPase catalytic" evidence="9">
    <location>
        <begin position="98"/>
        <end position="238"/>
    </location>
</feature>
<dbReference type="InterPro" id="IPR050979">
    <property type="entry name" value="LD-transpeptidase"/>
</dbReference>
<reference evidence="10 11" key="1">
    <citation type="submission" date="2019-09" db="EMBL/GenBank/DDBJ databases">
        <title>Prevotella A2879 sp. nov., isolated from an abscess of a patient.</title>
        <authorList>
            <person name="Buhl M."/>
            <person name="Oberhettinger P."/>
        </authorList>
    </citation>
    <scope>NUCLEOTIDE SEQUENCE [LARGE SCALE GENOMIC DNA]</scope>
    <source>
        <strain evidence="10 11">A2879</strain>
    </source>
</reference>
<dbReference type="EMBL" id="VVIQ01000006">
    <property type="protein sequence ID" value="MUL28059.1"/>
    <property type="molecule type" value="Genomic_DNA"/>
</dbReference>
<dbReference type="UniPathway" id="UPA00219"/>
<dbReference type="GO" id="GO:0071972">
    <property type="term" value="F:peptidoglycan L,D-transpeptidase activity"/>
    <property type="evidence" value="ECO:0007669"/>
    <property type="project" value="TreeGrafter"/>
</dbReference>
<evidence type="ECO:0000256" key="8">
    <source>
        <dbReference type="SAM" id="MobiDB-lite"/>
    </source>
</evidence>
<organism evidence="10 11">
    <name type="scientific">Prevotella vespertina</name>
    <dbReference type="NCBI Taxonomy" id="2608404"/>
    <lineage>
        <taxon>Bacteria</taxon>
        <taxon>Pseudomonadati</taxon>
        <taxon>Bacteroidota</taxon>
        <taxon>Bacteroidia</taxon>
        <taxon>Bacteroidales</taxon>
        <taxon>Prevotellaceae</taxon>
        <taxon>Prevotella</taxon>
    </lineage>
</organism>
<dbReference type="PANTHER" id="PTHR30582">
    <property type="entry name" value="L,D-TRANSPEPTIDASE"/>
    <property type="match status" value="1"/>
</dbReference>
<dbReference type="PROSITE" id="PS51257">
    <property type="entry name" value="PROKAR_LIPOPROTEIN"/>
    <property type="match status" value="1"/>
</dbReference>
<keyword evidence="11" id="KW-1185">Reference proteome</keyword>
<accession>A0A7C9LTN1</accession>
<dbReference type="Pfam" id="PF03734">
    <property type="entry name" value="YkuD"/>
    <property type="match status" value="1"/>
</dbReference>
<keyword evidence="5 7" id="KW-0573">Peptidoglycan synthesis</keyword>
<dbReference type="SUPFAM" id="SSF141523">
    <property type="entry name" value="L,D-transpeptidase catalytic domain-like"/>
    <property type="match status" value="1"/>
</dbReference>
<evidence type="ECO:0000313" key="10">
    <source>
        <dbReference type="EMBL" id="MUL28059.1"/>
    </source>
</evidence>
<sequence length="330" mass="36550">MRKSMFIGLLAALTAVSIVSCGGKKDKENNNEGQGASMSVNANGLAVAKDDKTAIEGLPYSGNAIKEEVVLDYGNRTIRTTPDTSLSFKDKVKDKKKLFIVMSKKDYYLYVYEPQGKDTTLIARYDCAFSLKKGQKEKEGDMRTPHCTIDNPFQVQQIVPASNWEHDFGDGRGKIKSYGDYFLRLKTPGHSGIGIHGSTNNRESVPGRASEGCIRLKDEDIKDLAENYATEGMKVVIKAENVDDYPFEIHAMKRQKIERKRHFDATKTLTNEQIATATAKTGRVKTSDKTEPKEDKKPISKEELRIGGGKIPNEKGVHIGGGKLTAPEKK</sequence>
<comment type="caution">
    <text evidence="10">The sequence shown here is derived from an EMBL/GenBank/DDBJ whole genome shotgun (WGS) entry which is preliminary data.</text>
</comment>
<evidence type="ECO:0000256" key="5">
    <source>
        <dbReference type="ARBA" id="ARBA00022984"/>
    </source>
</evidence>
<comment type="similarity">
    <text evidence="2">Belongs to the YkuD family.</text>
</comment>
<dbReference type="RefSeq" id="WP_155716043.1">
    <property type="nucleotide sequence ID" value="NZ_VVIQ01000006.1"/>
</dbReference>
<dbReference type="GO" id="GO:0008360">
    <property type="term" value="P:regulation of cell shape"/>
    <property type="evidence" value="ECO:0007669"/>
    <property type="project" value="UniProtKB-UniRule"/>
</dbReference>
<keyword evidence="3" id="KW-0808">Transferase</keyword>
<feature type="region of interest" description="Disordered" evidence="8">
    <location>
        <begin position="274"/>
        <end position="330"/>
    </location>
</feature>
<dbReference type="Proteomes" id="UP000482295">
    <property type="component" value="Unassembled WGS sequence"/>
</dbReference>
<dbReference type="CDD" id="cd16913">
    <property type="entry name" value="YkuD_like"/>
    <property type="match status" value="1"/>
</dbReference>
<feature type="active site" description="Nucleophile" evidence="7">
    <location>
        <position position="213"/>
    </location>
</feature>
<feature type="compositionally biased region" description="Basic and acidic residues" evidence="8">
    <location>
        <begin position="285"/>
        <end position="305"/>
    </location>
</feature>
<evidence type="ECO:0000256" key="7">
    <source>
        <dbReference type="PROSITE-ProRule" id="PRU01373"/>
    </source>
</evidence>
<feature type="active site" description="Proton donor/acceptor" evidence="7">
    <location>
        <position position="196"/>
    </location>
</feature>
<evidence type="ECO:0000256" key="6">
    <source>
        <dbReference type="ARBA" id="ARBA00023316"/>
    </source>
</evidence>
<dbReference type="PROSITE" id="PS52029">
    <property type="entry name" value="LD_TPASE"/>
    <property type="match status" value="1"/>
</dbReference>
<comment type="pathway">
    <text evidence="1 7">Cell wall biogenesis; peptidoglycan biosynthesis.</text>
</comment>
<keyword evidence="4 7" id="KW-0133">Cell shape</keyword>
<evidence type="ECO:0000313" key="11">
    <source>
        <dbReference type="Proteomes" id="UP000482295"/>
    </source>
</evidence>
<evidence type="ECO:0000256" key="2">
    <source>
        <dbReference type="ARBA" id="ARBA00005992"/>
    </source>
</evidence>
<protein>
    <submittedName>
        <fullName evidence="10">L,D-transpeptidase</fullName>
    </submittedName>
</protein>